<keyword evidence="6 9" id="KW-0067">ATP-binding</keyword>
<evidence type="ECO:0000256" key="2">
    <source>
        <dbReference type="ARBA" id="ARBA00022527"/>
    </source>
</evidence>
<proteinExistence type="predicted"/>
<feature type="compositionally biased region" description="Gly residues" evidence="10">
    <location>
        <begin position="572"/>
        <end position="636"/>
    </location>
</feature>
<dbReference type="PROSITE" id="PS00108">
    <property type="entry name" value="PROTEIN_KINASE_ST"/>
    <property type="match status" value="1"/>
</dbReference>
<dbReference type="NCBIfam" id="NF033483">
    <property type="entry name" value="PknB_PASTA_kin"/>
    <property type="match status" value="1"/>
</dbReference>
<dbReference type="InterPro" id="IPR017441">
    <property type="entry name" value="Protein_kinase_ATP_BS"/>
</dbReference>
<evidence type="ECO:0000256" key="9">
    <source>
        <dbReference type="PROSITE-ProRule" id="PRU10141"/>
    </source>
</evidence>
<dbReference type="Pfam" id="PF03793">
    <property type="entry name" value="PASTA"/>
    <property type="match status" value="2"/>
</dbReference>
<dbReference type="SMART" id="SM00220">
    <property type="entry name" value="S_TKc"/>
    <property type="match status" value="1"/>
</dbReference>
<dbReference type="PANTHER" id="PTHR43289">
    <property type="entry name" value="MITOGEN-ACTIVATED PROTEIN KINASE KINASE KINASE 20-RELATED"/>
    <property type="match status" value="1"/>
</dbReference>
<dbReference type="PANTHER" id="PTHR43289:SF34">
    <property type="entry name" value="SERINE_THREONINE-PROTEIN KINASE YBDM-RELATED"/>
    <property type="match status" value="1"/>
</dbReference>
<dbReference type="GO" id="GO:0005524">
    <property type="term" value="F:ATP binding"/>
    <property type="evidence" value="ECO:0007669"/>
    <property type="project" value="UniProtKB-UniRule"/>
</dbReference>
<evidence type="ECO:0000256" key="8">
    <source>
        <dbReference type="ARBA" id="ARBA00048679"/>
    </source>
</evidence>
<keyword evidence="2" id="KW-0723">Serine/threonine-protein kinase</keyword>
<dbReference type="Pfam" id="PF00069">
    <property type="entry name" value="Pkinase"/>
    <property type="match status" value="1"/>
</dbReference>
<evidence type="ECO:0000313" key="14">
    <source>
        <dbReference type="Proteomes" id="UP000346772"/>
    </source>
</evidence>
<feature type="domain" description="PASTA" evidence="12">
    <location>
        <begin position="470"/>
        <end position="538"/>
    </location>
</feature>
<evidence type="ECO:0000256" key="7">
    <source>
        <dbReference type="ARBA" id="ARBA00047899"/>
    </source>
</evidence>
<dbReference type="EC" id="2.7.11.1" evidence="1"/>
<dbReference type="CDD" id="cd14014">
    <property type="entry name" value="STKc_PknB_like"/>
    <property type="match status" value="1"/>
</dbReference>
<feature type="compositionally biased region" description="Low complexity" evidence="10">
    <location>
        <begin position="544"/>
        <end position="571"/>
    </location>
</feature>
<dbReference type="PROSITE" id="PS50011">
    <property type="entry name" value="PROTEIN_KINASE_DOM"/>
    <property type="match status" value="1"/>
</dbReference>
<comment type="catalytic activity">
    <reaction evidence="7">
        <text>L-threonyl-[protein] + ATP = O-phospho-L-threonyl-[protein] + ADP + H(+)</text>
        <dbReference type="Rhea" id="RHEA:46608"/>
        <dbReference type="Rhea" id="RHEA-COMP:11060"/>
        <dbReference type="Rhea" id="RHEA-COMP:11605"/>
        <dbReference type="ChEBI" id="CHEBI:15378"/>
        <dbReference type="ChEBI" id="CHEBI:30013"/>
        <dbReference type="ChEBI" id="CHEBI:30616"/>
        <dbReference type="ChEBI" id="CHEBI:61977"/>
        <dbReference type="ChEBI" id="CHEBI:456216"/>
        <dbReference type="EC" id="2.7.11.1"/>
    </reaction>
</comment>
<evidence type="ECO:0000313" key="13">
    <source>
        <dbReference type="EMBL" id="VFD53945.1"/>
    </source>
</evidence>
<dbReference type="Gene3D" id="3.30.200.20">
    <property type="entry name" value="Phosphorylase Kinase, domain 1"/>
    <property type="match status" value="1"/>
</dbReference>
<protein>
    <recommendedName>
        <fullName evidence="1">non-specific serine/threonine protein kinase</fullName>
        <ecNumber evidence="1">2.7.11.1</ecNumber>
    </recommendedName>
</protein>
<sequence length="667" mass="71569">MGDTILGNRYEIIRKIGDGGMAFVYEAKDRLLNRTVALKVLRPEFVDDDEFLTKFKREAEAVASLSHPNIVNVYDVGEDGKVHYIVMEFVDGKNLKEIIQDEGILDEYTALDITKQIAMALSAAHKKGIIHRDIKPHNILISNEGRVVKVADFGIAKAVSNSTMTNIGSIIGSVHYFSPEQAKGKFVTNNADLYSLGIVLYEMLIGKVPFRGDSPISIALQHINDDIDFTSEEKVRIPQSVRTTIKKLTEKSSADRYQTAEELIEDIEYIEKNIDLDFIKEYDDFATKKIDEKEINKVVNPILAKPAPEKVVKPVEVADLDDDEDYYDDFYEEDEEEEEIMRAKKNQRTKSAPSKRTKKKKKKQESPKSRRRLKVIATVLILILCAQVFLAYKFLFSGGFGNKSLTVPNLVNMTLEEAQSAVEKEGLYLSVKSEEYNSEVDENCIISQTPEGGSTNIKKGDTINVVVSKGSSQASVPNVVGLTLSNAKQLIEENNLKVGTVKYEYSSIYKEGTVLNQSPGAGSSRVQEGDEISLYVSKGSEKSNTQTPTVPNKTPTTPNNDTPTEPGSNSGSSGGSSGGSNSGNSGGNSGNNGNNSGGSNSGNSGGNSGGSNSGDNGGNSGGSNSGDNGGSSGGSNSGDNGDSSGGSNSGDNGGTSSGTGANIGKTE</sequence>
<evidence type="ECO:0000259" key="12">
    <source>
        <dbReference type="PROSITE" id="PS51178"/>
    </source>
</evidence>
<feature type="compositionally biased region" description="Gly residues" evidence="10">
    <location>
        <begin position="643"/>
        <end position="657"/>
    </location>
</feature>
<evidence type="ECO:0000256" key="5">
    <source>
        <dbReference type="ARBA" id="ARBA00022777"/>
    </source>
</evidence>
<name>A0AAX3GYJ6_CLODI</name>
<dbReference type="Proteomes" id="UP000346772">
    <property type="component" value="Unassembled WGS sequence"/>
</dbReference>
<evidence type="ECO:0000256" key="10">
    <source>
        <dbReference type="SAM" id="MobiDB-lite"/>
    </source>
</evidence>
<keyword evidence="3 13" id="KW-0808">Transferase</keyword>
<dbReference type="AlphaFoldDB" id="A0AAX3GYJ6"/>
<dbReference type="InterPro" id="IPR005543">
    <property type="entry name" value="PASTA_dom"/>
</dbReference>
<dbReference type="SUPFAM" id="SSF56112">
    <property type="entry name" value="Protein kinase-like (PK-like)"/>
    <property type="match status" value="1"/>
</dbReference>
<evidence type="ECO:0000256" key="1">
    <source>
        <dbReference type="ARBA" id="ARBA00012513"/>
    </source>
</evidence>
<dbReference type="PROSITE" id="PS00107">
    <property type="entry name" value="PROTEIN_KINASE_ATP"/>
    <property type="match status" value="1"/>
</dbReference>
<dbReference type="CDD" id="cd06577">
    <property type="entry name" value="PASTA_pknB"/>
    <property type="match status" value="2"/>
</dbReference>
<dbReference type="InterPro" id="IPR000719">
    <property type="entry name" value="Prot_kinase_dom"/>
</dbReference>
<feature type="region of interest" description="Disordered" evidence="10">
    <location>
        <begin position="334"/>
        <end position="369"/>
    </location>
</feature>
<feature type="compositionally biased region" description="Basic residues" evidence="10">
    <location>
        <begin position="343"/>
        <end position="369"/>
    </location>
</feature>
<dbReference type="RefSeq" id="WP_003416264.1">
    <property type="nucleotide sequence ID" value="NZ_BEHB01000009.1"/>
</dbReference>
<dbReference type="FunFam" id="1.10.510.10:FF:000021">
    <property type="entry name" value="Serine/threonine protein kinase"/>
    <property type="match status" value="1"/>
</dbReference>
<dbReference type="EMBL" id="CAADAT010000006">
    <property type="protein sequence ID" value="VFD53945.1"/>
    <property type="molecule type" value="Genomic_DNA"/>
</dbReference>
<dbReference type="PROSITE" id="PS51178">
    <property type="entry name" value="PASTA"/>
    <property type="match status" value="2"/>
</dbReference>
<feature type="region of interest" description="Disordered" evidence="10">
    <location>
        <begin position="536"/>
        <end position="667"/>
    </location>
</feature>
<reference evidence="13 14" key="1">
    <citation type="submission" date="2019-02" db="EMBL/GenBank/DDBJ databases">
        <authorList>
            <consortium name="Pathogen Informatics"/>
        </authorList>
    </citation>
    <scope>NUCLEOTIDE SEQUENCE [LARGE SCALE GENOMIC DNA]</scope>
    <source>
        <strain evidence="13 14">078GUE027</strain>
    </source>
</reference>
<dbReference type="InterPro" id="IPR011009">
    <property type="entry name" value="Kinase-like_dom_sf"/>
</dbReference>
<organism evidence="13 14">
    <name type="scientific">Clostridioides difficile</name>
    <name type="common">Peptoclostridium difficile</name>
    <dbReference type="NCBI Taxonomy" id="1496"/>
    <lineage>
        <taxon>Bacteria</taxon>
        <taxon>Bacillati</taxon>
        <taxon>Bacillota</taxon>
        <taxon>Clostridia</taxon>
        <taxon>Peptostreptococcales</taxon>
        <taxon>Peptostreptococcaceae</taxon>
        <taxon>Clostridioides</taxon>
    </lineage>
</organism>
<dbReference type="GO" id="GO:0004674">
    <property type="term" value="F:protein serine/threonine kinase activity"/>
    <property type="evidence" value="ECO:0007669"/>
    <property type="project" value="UniProtKB-KW"/>
</dbReference>
<dbReference type="InterPro" id="IPR008271">
    <property type="entry name" value="Ser/Thr_kinase_AS"/>
</dbReference>
<comment type="catalytic activity">
    <reaction evidence="8">
        <text>L-seryl-[protein] + ATP = O-phospho-L-seryl-[protein] + ADP + H(+)</text>
        <dbReference type="Rhea" id="RHEA:17989"/>
        <dbReference type="Rhea" id="RHEA-COMP:9863"/>
        <dbReference type="Rhea" id="RHEA-COMP:11604"/>
        <dbReference type="ChEBI" id="CHEBI:15378"/>
        <dbReference type="ChEBI" id="CHEBI:29999"/>
        <dbReference type="ChEBI" id="CHEBI:30616"/>
        <dbReference type="ChEBI" id="CHEBI:83421"/>
        <dbReference type="ChEBI" id="CHEBI:456216"/>
        <dbReference type="EC" id="2.7.11.1"/>
    </reaction>
</comment>
<dbReference type="Gene3D" id="1.10.510.10">
    <property type="entry name" value="Transferase(Phosphotransferase) domain 1"/>
    <property type="match status" value="1"/>
</dbReference>
<comment type="caution">
    <text evidence="13">The sequence shown here is derived from an EMBL/GenBank/DDBJ whole genome shotgun (WGS) entry which is preliminary data.</text>
</comment>
<evidence type="ECO:0000256" key="3">
    <source>
        <dbReference type="ARBA" id="ARBA00022679"/>
    </source>
</evidence>
<feature type="binding site" evidence="9">
    <location>
        <position position="39"/>
    </location>
    <ligand>
        <name>ATP</name>
        <dbReference type="ChEBI" id="CHEBI:30616"/>
    </ligand>
</feature>
<gene>
    <name evidence="13" type="primary">prkC_1</name>
    <name evidence="13" type="ORF">SAMEA1710456_01423</name>
</gene>
<dbReference type="Gene3D" id="3.30.10.20">
    <property type="match status" value="2"/>
</dbReference>
<feature type="domain" description="Protein kinase" evidence="11">
    <location>
        <begin position="10"/>
        <end position="270"/>
    </location>
</feature>
<dbReference type="FunFam" id="3.30.200.20:FF:000035">
    <property type="entry name" value="Serine/threonine protein kinase Stk1"/>
    <property type="match status" value="1"/>
</dbReference>
<evidence type="ECO:0000256" key="6">
    <source>
        <dbReference type="ARBA" id="ARBA00022840"/>
    </source>
</evidence>
<evidence type="ECO:0000256" key="4">
    <source>
        <dbReference type="ARBA" id="ARBA00022741"/>
    </source>
</evidence>
<dbReference type="SMART" id="SM00740">
    <property type="entry name" value="PASTA"/>
    <property type="match status" value="2"/>
</dbReference>
<feature type="domain" description="PASTA" evidence="12">
    <location>
        <begin position="401"/>
        <end position="469"/>
    </location>
</feature>
<keyword evidence="4 9" id="KW-0547">Nucleotide-binding</keyword>
<keyword evidence="5 13" id="KW-0418">Kinase</keyword>
<accession>A0AAX3GYJ6</accession>
<evidence type="ECO:0000259" key="11">
    <source>
        <dbReference type="PROSITE" id="PS50011"/>
    </source>
</evidence>